<organism evidence="2 3">
    <name type="scientific">Laccaria amethystina LaAM-08-1</name>
    <dbReference type="NCBI Taxonomy" id="1095629"/>
    <lineage>
        <taxon>Eukaryota</taxon>
        <taxon>Fungi</taxon>
        <taxon>Dikarya</taxon>
        <taxon>Basidiomycota</taxon>
        <taxon>Agaricomycotina</taxon>
        <taxon>Agaricomycetes</taxon>
        <taxon>Agaricomycetidae</taxon>
        <taxon>Agaricales</taxon>
        <taxon>Agaricineae</taxon>
        <taxon>Hydnangiaceae</taxon>
        <taxon>Laccaria</taxon>
    </lineage>
</organism>
<accession>A0A0C9XYZ3</accession>
<gene>
    <name evidence="2" type="ORF">K443DRAFT_5802</name>
</gene>
<evidence type="ECO:0000256" key="1">
    <source>
        <dbReference type="SAM" id="MobiDB-lite"/>
    </source>
</evidence>
<reference evidence="3" key="2">
    <citation type="submission" date="2015-01" db="EMBL/GenBank/DDBJ databases">
        <title>Evolutionary Origins and Diversification of the Mycorrhizal Mutualists.</title>
        <authorList>
            <consortium name="DOE Joint Genome Institute"/>
            <consortium name="Mycorrhizal Genomics Consortium"/>
            <person name="Kohler A."/>
            <person name="Kuo A."/>
            <person name="Nagy L.G."/>
            <person name="Floudas D."/>
            <person name="Copeland A."/>
            <person name="Barry K.W."/>
            <person name="Cichocki N."/>
            <person name="Veneault-Fourrey C."/>
            <person name="LaButti K."/>
            <person name="Lindquist E.A."/>
            <person name="Lipzen A."/>
            <person name="Lundell T."/>
            <person name="Morin E."/>
            <person name="Murat C."/>
            <person name="Riley R."/>
            <person name="Ohm R."/>
            <person name="Sun H."/>
            <person name="Tunlid A."/>
            <person name="Henrissat B."/>
            <person name="Grigoriev I.V."/>
            <person name="Hibbett D.S."/>
            <person name="Martin F."/>
        </authorList>
    </citation>
    <scope>NUCLEOTIDE SEQUENCE [LARGE SCALE GENOMIC DNA]</scope>
    <source>
        <strain evidence="3">LaAM-08-1</strain>
    </source>
</reference>
<keyword evidence="3" id="KW-1185">Reference proteome</keyword>
<dbReference type="AlphaFoldDB" id="A0A0C9XYZ3"/>
<evidence type="ECO:0000313" key="3">
    <source>
        <dbReference type="Proteomes" id="UP000054477"/>
    </source>
</evidence>
<protein>
    <submittedName>
        <fullName evidence="2">Uncharacterized protein</fullName>
    </submittedName>
</protein>
<proteinExistence type="predicted"/>
<dbReference type="EMBL" id="KN838586">
    <property type="protein sequence ID" value="KIK02912.1"/>
    <property type="molecule type" value="Genomic_DNA"/>
</dbReference>
<dbReference type="Proteomes" id="UP000054477">
    <property type="component" value="Unassembled WGS sequence"/>
</dbReference>
<sequence>MELFDTPEARCVVDLSNLSRYNPMCRRPDLGSVTLLPLDYAHDASPAPQIHQHSLLDPSLTQPHRPPHIDPTPPSSCSA</sequence>
<dbReference type="HOGENOM" id="CLU_2606414_0_0_1"/>
<reference evidence="2 3" key="1">
    <citation type="submission" date="2014-04" db="EMBL/GenBank/DDBJ databases">
        <authorList>
            <consortium name="DOE Joint Genome Institute"/>
            <person name="Kuo A."/>
            <person name="Kohler A."/>
            <person name="Nagy L.G."/>
            <person name="Floudas D."/>
            <person name="Copeland A."/>
            <person name="Barry K.W."/>
            <person name="Cichocki N."/>
            <person name="Veneault-Fourrey C."/>
            <person name="LaButti K."/>
            <person name="Lindquist E.A."/>
            <person name="Lipzen A."/>
            <person name="Lundell T."/>
            <person name="Morin E."/>
            <person name="Murat C."/>
            <person name="Sun H."/>
            <person name="Tunlid A."/>
            <person name="Henrissat B."/>
            <person name="Grigoriev I.V."/>
            <person name="Hibbett D.S."/>
            <person name="Martin F."/>
            <person name="Nordberg H.P."/>
            <person name="Cantor M.N."/>
            <person name="Hua S.X."/>
        </authorList>
    </citation>
    <scope>NUCLEOTIDE SEQUENCE [LARGE SCALE GENOMIC DNA]</scope>
    <source>
        <strain evidence="2 3">LaAM-08-1</strain>
    </source>
</reference>
<name>A0A0C9XYZ3_9AGAR</name>
<feature type="region of interest" description="Disordered" evidence="1">
    <location>
        <begin position="44"/>
        <end position="79"/>
    </location>
</feature>
<feature type="compositionally biased region" description="Pro residues" evidence="1">
    <location>
        <begin position="69"/>
        <end position="79"/>
    </location>
</feature>
<evidence type="ECO:0000313" key="2">
    <source>
        <dbReference type="EMBL" id="KIK02912.1"/>
    </source>
</evidence>